<dbReference type="EMBL" id="OCTN01000001">
    <property type="protein sequence ID" value="SOH92718.1"/>
    <property type="molecule type" value="Genomic_DNA"/>
</dbReference>
<protein>
    <recommendedName>
        <fullName evidence="3">DUF2853 domain-containing protein</fullName>
    </recommendedName>
</protein>
<proteinExistence type="predicted"/>
<organism evidence="1 2">
    <name type="scientific">Pontivivens marinum</name>
    <dbReference type="NCBI Taxonomy" id="1690039"/>
    <lineage>
        <taxon>Bacteria</taxon>
        <taxon>Pseudomonadati</taxon>
        <taxon>Pseudomonadota</taxon>
        <taxon>Alphaproteobacteria</taxon>
        <taxon>Rhodobacterales</taxon>
        <taxon>Paracoccaceae</taxon>
        <taxon>Pontivivens</taxon>
    </lineage>
</organism>
<accession>A0A2C9CND4</accession>
<evidence type="ECO:0008006" key="3">
    <source>
        <dbReference type="Google" id="ProtNLM"/>
    </source>
</evidence>
<dbReference type="SUPFAM" id="SSF158587">
    <property type="entry name" value="Jann4075-like"/>
    <property type="match status" value="1"/>
</dbReference>
<evidence type="ECO:0000313" key="2">
    <source>
        <dbReference type="Proteomes" id="UP000220034"/>
    </source>
</evidence>
<gene>
    <name evidence="1" type="ORF">SAMN06273572_101566</name>
</gene>
<sequence>MSKRQELIEKYTAALEKIGMDVDESLLTAVTIACGPSIYNADSSTVSATSEGEMLTVQNNFCTKKLGITDEAAAKAAVEKAVDTYGRSNTNKYRAVLYYIITKQQGKEGVFA</sequence>
<name>A0A2C9CND4_9RHOB</name>
<dbReference type="AlphaFoldDB" id="A0A2C9CND4"/>
<dbReference type="RefSeq" id="WP_097928282.1">
    <property type="nucleotide sequence ID" value="NZ_OCTN01000001.1"/>
</dbReference>
<dbReference type="Pfam" id="PF11015">
    <property type="entry name" value="DUF2853"/>
    <property type="match status" value="1"/>
</dbReference>
<evidence type="ECO:0000313" key="1">
    <source>
        <dbReference type="EMBL" id="SOH92718.1"/>
    </source>
</evidence>
<dbReference type="InterPro" id="IPR021274">
    <property type="entry name" value="DUF2853"/>
</dbReference>
<reference evidence="2" key="1">
    <citation type="submission" date="2017-09" db="EMBL/GenBank/DDBJ databases">
        <authorList>
            <person name="Varghese N."/>
            <person name="Submissions S."/>
        </authorList>
    </citation>
    <scope>NUCLEOTIDE SEQUENCE [LARGE SCALE GENOMIC DNA]</scope>
    <source>
        <strain evidence="2">C7</strain>
    </source>
</reference>
<dbReference type="OrthoDB" id="9812542at2"/>
<dbReference type="InterPro" id="IPR023154">
    <property type="entry name" value="Jann4075-like_sf"/>
</dbReference>
<dbReference type="Gene3D" id="1.10.238.120">
    <property type="entry name" value="Jann4075-like"/>
    <property type="match status" value="1"/>
</dbReference>
<dbReference type="Proteomes" id="UP000220034">
    <property type="component" value="Unassembled WGS sequence"/>
</dbReference>
<keyword evidence="2" id="KW-1185">Reference proteome</keyword>